<dbReference type="Proteomes" id="UP001152622">
    <property type="component" value="Chromosome 15"/>
</dbReference>
<feature type="compositionally biased region" description="Acidic residues" evidence="1">
    <location>
        <begin position="293"/>
        <end position="303"/>
    </location>
</feature>
<comment type="caution">
    <text evidence="2">The sequence shown here is derived from an EMBL/GenBank/DDBJ whole genome shotgun (WGS) entry which is preliminary data.</text>
</comment>
<dbReference type="OrthoDB" id="6263678at2759"/>
<feature type="compositionally biased region" description="Basic and acidic residues" evidence="1">
    <location>
        <begin position="207"/>
        <end position="228"/>
    </location>
</feature>
<feature type="region of interest" description="Disordered" evidence="1">
    <location>
        <begin position="50"/>
        <end position="69"/>
    </location>
</feature>
<dbReference type="AlphaFoldDB" id="A0A9Q1ELV2"/>
<keyword evidence="3" id="KW-1185">Reference proteome</keyword>
<feature type="region of interest" description="Disordered" evidence="1">
    <location>
        <begin position="284"/>
        <end position="303"/>
    </location>
</feature>
<name>A0A9Q1ELV2_SYNKA</name>
<evidence type="ECO:0000256" key="1">
    <source>
        <dbReference type="SAM" id="MobiDB-lite"/>
    </source>
</evidence>
<gene>
    <name evidence="2" type="ORF">SKAU_G00334740</name>
</gene>
<dbReference type="PANTHER" id="PTHR14917:SF4">
    <property type="entry name" value="SPERMATOGENESIS-ASSOCIATED 7"/>
    <property type="match status" value="1"/>
</dbReference>
<dbReference type="GO" id="GO:0000226">
    <property type="term" value="P:microtubule cytoskeleton organization"/>
    <property type="evidence" value="ECO:0007669"/>
    <property type="project" value="TreeGrafter"/>
</dbReference>
<evidence type="ECO:0008006" key="4">
    <source>
        <dbReference type="Google" id="ProtNLM"/>
    </source>
</evidence>
<evidence type="ECO:0000313" key="3">
    <source>
        <dbReference type="Proteomes" id="UP001152622"/>
    </source>
</evidence>
<sequence>MVFEIGCGKIILSHFCAQDISNEHEWSDEETHSVNHSDFRLHVKEQKTRWRSSDVHSSSRVSPDGMKSPLMKKVTAEEEELMYLEFIADVTNDILSRGLYSNRVLERVFARQMEMNKHRLDKDKMRHLLEVLRKDLASPSDSVTNCTELEERGGSYLPLHLLSSLGKDSISKTKEDSSIIACTVFDKVSREVDNSIHSSSPLVPENCSRRIDSPGHKQEAEESEELKSHPNSNCEPRPCEQTLLLDSESNEESAPDNLEQSKEVEDLERNLAESLCMSEDIKVIKDKHKEADPTEDLLSDSDF</sequence>
<dbReference type="Pfam" id="PF15244">
    <property type="entry name" value="HSD3"/>
    <property type="match status" value="1"/>
</dbReference>
<dbReference type="PANTHER" id="PTHR14917">
    <property type="entry name" value="SPERMATOGENESIS-ASSOCIATED PROTEIN 7"/>
    <property type="match status" value="1"/>
</dbReference>
<protein>
    <recommendedName>
        <fullName evidence="4">Spermatogenesis-associated protein 7</fullName>
    </recommendedName>
</protein>
<dbReference type="GO" id="GO:0005930">
    <property type="term" value="C:axoneme"/>
    <property type="evidence" value="ECO:0007669"/>
    <property type="project" value="TreeGrafter"/>
</dbReference>
<proteinExistence type="predicted"/>
<dbReference type="GO" id="GO:0045494">
    <property type="term" value="P:photoreceptor cell maintenance"/>
    <property type="evidence" value="ECO:0007669"/>
    <property type="project" value="TreeGrafter"/>
</dbReference>
<accession>A0A9Q1ELV2</accession>
<reference evidence="2" key="1">
    <citation type="journal article" date="2023" name="Science">
        <title>Genome structures resolve the early diversification of teleost fishes.</title>
        <authorList>
            <person name="Parey E."/>
            <person name="Louis A."/>
            <person name="Montfort J."/>
            <person name="Bouchez O."/>
            <person name="Roques C."/>
            <person name="Iampietro C."/>
            <person name="Lluch J."/>
            <person name="Castinel A."/>
            <person name="Donnadieu C."/>
            <person name="Desvignes T."/>
            <person name="Floi Bucao C."/>
            <person name="Jouanno E."/>
            <person name="Wen M."/>
            <person name="Mejri S."/>
            <person name="Dirks R."/>
            <person name="Jansen H."/>
            <person name="Henkel C."/>
            <person name="Chen W.J."/>
            <person name="Zahm M."/>
            <person name="Cabau C."/>
            <person name="Klopp C."/>
            <person name="Thompson A.W."/>
            <person name="Robinson-Rechavi M."/>
            <person name="Braasch I."/>
            <person name="Lecointre G."/>
            <person name="Bobe J."/>
            <person name="Postlethwait J.H."/>
            <person name="Berthelot C."/>
            <person name="Roest Crollius H."/>
            <person name="Guiguen Y."/>
        </authorList>
    </citation>
    <scope>NUCLEOTIDE SEQUENCE</scope>
    <source>
        <strain evidence="2">WJC10195</strain>
    </source>
</reference>
<feature type="region of interest" description="Disordered" evidence="1">
    <location>
        <begin position="195"/>
        <end position="266"/>
    </location>
</feature>
<dbReference type="GO" id="GO:0036064">
    <property type="term" value="C:ciliary basal body"/>
    <property type="evidence" value="ECO:0007669"/>
    <property type="project" value="TreeGrafter"/>
</dbReference>
<evidence type="ECO:0000313" key="2">
    <source>
        <dbReference type="EMBL" id="KAJ8341183.1"/>
    </source>
</evidence>
<dbReference type="GO" id="GO:0120206">
    <property type="term" value="C:photoreceptor distal connecting cilium"/>
    <property type="evidence" value="ECO:0007669"/>
    <property type="project" value="TreeGrafter"/>
</dbReference>
<organism evidence="2 3">
    <name type="scientific">Synaphobranchus kaupii</name>
    <name type="common">Kaup's arrowtooth eel</name>
    <dbReference type="NCBI Taxonomy" id="118154"/>
    <lineage>
        <taxon>Eukaryota</taxon>
        <taxon>Metazoa</taxon>
        <taxon>Chordata</taxon>
        <taxon>Craniata</taxon>
        <taxon>Vertebrata</taxon>
        <taxon>Euteleostomi</taxon>
        <taxon>Actinopterygii</taxon>
        <taxon>Neopterygii</taxon>
        <taxon>Teleostei</taxon>
        <taxon>Anguilliformes</taxon>
        <taxon>Synaphobranchidae</taxon>
        <taxon>Synaphobranchus</taxon>
    </lineage>
</organism>
<dbReference type="InterPro" id="IPR029357">
    <property type="entry name" value="SPATA7"/>
</dbReference>
<dbReference type="EMBL" id="JAINUF010000015">
    <property type="protein sequence ID" value="KAJ8341183.1"/>
    <property type="molecule type" value="Genomic_DNA"/>
</dbReference>
<dbReference type="GO" id="GO:0120200">
    <property type="term" value="C:rod photoreceptor outer segment"/>
    <property type="evidence" value="ECO:0007669"/>
    <property type="project" value="TreeGrafter"/>
</dbReference>